<evidence type="ECO:0000259" key="10">
    <source>
        <dbReference type="PROSITE" id="PS51757"/>
    </source>
</evidence>
<dbReference type="Gene3D" id="1.10.10.820">
    <property type="match status" value="1"/>
</dbReference>
<dbReference type="FunFam" id="1.10.10.820:FF:000001">
    <property type="entry name" value="Myosin heavy chain"/>
    <property type="match status" value="1"/>
</dbReference>
<keyword evidence="12" id="KW-1185">Reference proteome</keyword>
<dbReference type="OrthoDB" id="6108017at2759"/>
<evidence type="ECO:0000256" key="3">
    <source>
        <dbReference type="ARBA" id="ARBA00022840"/>
    </source>
</evidence>
<dbReference type="PRINTS" id="PR00193">
    <property type="entry name" value="MYOSINHEAVY"/>
</dbReference>
<feature type="domain" description="TH1" evidence="10">
    <location>
        <begin position="845"/>
        <end position="1028"/>
    </location>
</feature>
<dbReference type="SMART" id="SM00242">
    <property type="entry name" value="MYSc"/>
    <property type="match status" value="1"/>
</dbReference>
<dbReference type="GO" id="GO:0007015">
    <property type="term" value="P:actin filament organization"/>
    <property type="evidence" value="ECO:0007669"/>
    <property type="project" value="TreeGrafter"/>
</dbReference>
<dbReference type="OMA" id="KYQTFCT"/>
<dbReference type="InterPro" id="IPR010926">
    <property type="entry name" value="Myosin_TH1"/>
</dbReference>
<dbReference type="Gene3D" id="1.20.120.720">
    <property type="entry name" value="Myosin VI head, motor domain, U50 subdomain"/>
    <property type="match status" value="1"/>
</dbReference>
<dbReference type="SUPFAM" id="SSF52540">
    <property type="entry name" value="P-loop containing nucleoside triphosphate hydrolases"/>
    <property type="match status" value="1"/>
</dbReference>
<dbReference type="Pfam" id="PF00063">
    <property type="entry name" value="Myosin_head"/>
    <property type="match status" value="1"/>
</dbReference>
<dbReference type="GO" id="GO:0051015">
    <property type="term" value="F:actin filament binding"/>
    <property type="evidence" value="ECO:0007669"/>
    <property type="project" value="TreeGrafter"/>
</dbReference>
<gene>
    <name evidence="11" type="ORF">Fcan01_12279</name>
</gene>
<keyword evidence="2 8" id="KW-0547">Nucleotide-binding</keyword>
<dbReference type="FunFam" id="1.20.58.530:FF:000004">
    <property type="entry name" value="Unconventional myosin ID"/>
    <property type="match status" value="1"/>
</dbReference>
<dbReference type="PROSITE" id="PS51757">
    <property type="entry name" value="TH1"/>
    <property type="match status" value="1"/>
</dbReference>
<dbReference type="GO" id="GO:0016459">
    <property type="term" value="C:myosin complex"/>
    <property type="evidence" value="ECO:0007669"/>
    <property type="project" value="UniProtKB-KW"/>
</dbReference>
<dbReference type="GO" id="GO:0030048">
    <property type="term" value="P:actin filament-based movement"/>
    <property type="evidence" value="ECO:0007669"/>
    <property type="project" value="TreeGrafter"/>
</dbReference>
<name>A0A226E5M6_FOLCA</name>
<dbReference type="Proteomes" id="UP000198287">
    <property type="component" value="Unassembled WGS sequence"/>
</dbReference>
<protein>
    <submittedName>
        <fullName evidence="11">Myosin-IB</fullName>
    </submittedName>
</protein>
<keyword evidence="5 8" id="KW-0518">Myosin</keyword>
<evidence type="ECO:0000313" key="11">
    <source>
        <dbReference type="EMBL" id="OXA52598.1"/>
    </source>
</evidence>
<dbReference type="GO" id="GO:0005886">
    <property type="term" value="C:plasma membrane"/>
    <property type="evidence" value="ECO:0007669"/>
    <property type="project" value="TreeGrafter"/>
</dbReference>
<dbReference type="Pfam" id="PF06017">
    <property type="entry name" value="Myosin_TH1"/>
    <property type="match status" value="1"/>
</dbReference>
<dbReference type="Gene3D" id="3.40.850.10">
    <property type="entry name" value="Kinesin motor domain"/>
    <property type="match status" value="1"/>
</dbReference>
<dbReference type="EMBL" id="LNIX01000006">
    <property type="protein sequence ID" value="OXA52598.1"/>
    <property type="molecule type" value="Genomic_DNA"/>
</dbReference>
<dbReference type="GO" id="GO:0000146">
    <property type="term" value="F:microfilament motor activity"/>
    <property type="evidence" value="ECO:0007669"/>
    <property type="project" value="TreeGrafter"/>
</dbReference>
<dbReference type="InterPro" id="IPR036961">
    <property type="entry name" value="Kinesin_motor_dom_sf"/>
</dbReference>
<dbReference type="InterPro" id="IPR027417">
    <property type="entry name" value="P-loop_NTPase"/>
</dbReference>
<feature type="domain" description="Myosin motor" evidence="9">
    <location>
        <begin position="12"/>
        <end position="690"/>
    </location>
</feature>
<organism evidence="11 12">
    <name type="scientific">Folsomia candida</name>
    <name type="common">Springtail</name>
    <dbReference type="NCBI Taxonomy" id="158441"/>
    <lineage>
        <taxon>Eukaryota</taxon>
        <taxon>Metazoa</taxon>
        <taxon>Ecdysozoa</taxon>
        <taxon>Arthropoda</taxon>
        <taxon>Hexapoda</taxon>
        <taxon>Collembola</taxon>
        <taxon>Entomobryomorpha</taxon>
        <taxon>Isotomoidea</taxon>
        <taxon>Isotomidae</taxon>
        <taxon>Proisotominae</taxon>
        <taxon>Folsomia</taxon>
    </lineage>
</organism>
<feature type="region of interest" description="Actin-binding" evidence="8">
    <location>
        <begin position="567"/>
        <end position="589"/>
    </location>
</feature>
<dbReference type="Gene3D" id="1.20.58.530">
    <property type="match status" value="1"/>
</dbReference>
<dbReference type="STRING" id="158441.A0A226E5M6"/>
<keyword evidence="3 8" id="KW-0067">ATP-binding</keyword>
<evidence type="ECO:0000256" key="1">
    <source>
        <dbReference type="ARBA" id="ARBA00008314"/>
    </source>
</evidence>
<sequence length="1028" mass="119039">MMENALEDRDAVGVSDAVLLDDPNDTAAFIENLRKRFRGDLIYTYIGPVLISVNPYRNLPIYGLDYEKKYYNVNFIEVAPHVYGLTDNAYKQLREENRDQCILISGESGSGKTEASKWILRYIAAASKHIASVETTKEKLLQSNPVLEAFGNAQTNRNDNSSRFGKYMDIEFDFRGSPVGGHIINYLLEKSRVIYQAKGDRNFHIFYQMLAGVDESTLTKLKLQRSPVKYHYLNQGEVRTPGQDDAKQYQVVRDAMNTVGFGEDDQEEIFQIIAAILHLGQIDFKHEGNYAKVLSHDIVKIVAQLLGCSPDKLSKAFLHRTIEARGEFVTSPLTYEQCMYARDALAKAVYDRLFTWLVTKLNQSLEPDYDGKKTLMGILDIYGFEIFEKNSFEQFCINYCNEKLQQLFIELTLKSEQEEYRKEGIQWEDVDYFNNKVICDLVEEKHKGIIALMDEECLRPGDPTDFTMLEKMDRSLSTHPHYLSHKLANTSVRKSLTRDEFRLLHYAGEVTYKVHGFLDKNNDLLFRDLREAMTTSKQKILQTIFPASELNQKKRPATAATQFKTSLNQLMEILMSKEPSYIRCIKPNDFKKAGVFDLEIVGHQVKYLGLMENLRVRRAGFAYRRPYETFLLRYKSLCPQTWPHYDGPAERGVEIIMKHLGYNQDHFRMGKTKIFIRHAQTLFAIEDAFQERKKQLVSKIKAIWRGRRQRKEYLRMRFQVIFVQKYIKRFLAVRQFKKRKWASNVVRDFIKGFMARNADPCEANAKFLQFVRYRFLMKLSQSLPNVILRHDRLWPDSPPAARAASTLLCKMHRRQIVRKYVRGLSAERKRQLEMKYLAHELFKGKKATYEASVRNYFVDCRPDDVRNRIGMIETNIKNSGERLVYCTAVTKYDRHGYKPRERILTVSNAAVYLHDAKDMKLKHKIFLNELKGITITNMGDGLLVFRTPPENKQLKGDLIVNCPHVIEAVTKIIDTAAQNKSLLTIVPPGEVQHHLNGGKQGIIEIKKSDTDITAIAKKNGHLIVMTSC</sequence>
<dbReference type="InterPro" id="IPR036072">
    <property type="entry name" value="MYSc_Myo1"/>
</dbReference>
<keyword evidence="6 8" id="KW-0505">Motor protein</keyword>
<evidence type="ECO:0000256" key="4">
    <source>
        <dbReference type="ARBA" id="ARBA00023121"/>
    </source>
</evidence>
<proteinExistence type="inferred from homology"/>
<accession>A0A226E5M6</accession>
<dbReference type="GO" id="GO:0007498">
    <property type="term" value="P:mesoderm development"/>
    <property type="evidence" value="ECO:0007669"/>
    <property type="project" value="UniProtKB-ARBA"/>
</dbReference>
<dbReference type="GO" id="GO:0005737">
    <property type="term" value="C:cytoplasm"/>
    <property type="evidence" value="ECO:0007669"/>
    <property type="project" value="TreeGrafter"/>
</dbReference>
<evidence type="ECO:0000256" key="7">
    <source>
        <dbReference type="ARBA" id="ARBA00023203"/>
    </source>
</evidence>
<dbReference type="GO" id="GO:0006897">
    <property type="term" value="P:endocytosis"/>
    <property type="evidence" value="ECO:0007669"/>
    <property type="project" value="TreeGrafter"/>
</dbReference>
<dbReference type="GO" id="GO:0005902">
    <property type="term" value="C:microvillus"/>
    <property type="evidence" value="ECO:0007669"/>
    <property type="project" value="TreeGrafter"/>
</dbReference>
<evidence type="ECO:0000259" key="9">
    <source>
        <dbReference type="PROSITE" id="PS51456"/>
    </source>
</evidence>
<keyword evidence="7 8" id="KW-0009">Actin-binding</keyword>
<keyword evidence="4" id="KW-0446">Lipid-binding</keyword>
<dbReference type="Gene3D" id="1.20.5.4820">
    <property type="match status" value="1"/>
</dbReference>
<dbReference type="GO" id="GO:0005524">
    <property type="term" value="F:ATP binding"/>
    <property type="evidence" value="ECO:0007669"/>
    <property type="project" value="UniProtKB-UniRule"/>
</dbReference>
<evidence type="ECO:0000256" key="8">
    <source>
        <dbReference type="PROSITE-ProRule" id="PRU00782"/>
    </source>
</evidence>
<dbReference type="AlphaFoldDB" id="A0A226E5M6"/>
<comment type="caution">
    <text evidence="11">The sequence shown here is derived from an EMBL/GenBank/DDBJ whole genome shotgun (WGS) entry which is preliminary data.</text>
</comment>
<reference evidence="11 12" key="1">
    <citation type="submission" date="2015-12" db="EMBL/GenBank/DDBJ databases">
        <title>The genome of Folsomia candida.</title>
        <authorList>
            <person name="Faddeeva A."/>
            <person name="Derks M.F."/>
            <person name="Anvar Y."/>
            <person name="Smit S."/>
            <person name="Van Straalen N."/>
            <person name="Roelofs D."/>
        </authorList>
    </citation>
    <scope>NUCLEOTIDE SEQUENCE [LARGE SCALE GENOMIC DNA]</scope>
    <source>
        <strain evidence="11 12">VU population</strain>
        <tissue evidence="11">Whole body</tissue>
    </source>
</reference>
<dbReference type="PANTHER" id="PTHR13140">
    <property type="entry name" value="MYOSIN"/>
    <property type="match status" value="1"/>
</dbReference>
<evidence type="ECO:0000256" key="5">
    <source>
        <dbReference type="ARBA" id="ARBA00023123"/>
    </source>
</evidence>
<evidence type="ECO:0000313" key="12">
    <source>
        <dbReference type="Proteomes" id="UP000198287"/>
    </source>
</evidence>
<comment type="similarity">
    <text evidence="1 8">Belongs to the TRAFAC class myosin-kinesin ATPase superfamily. Myosin family.</text>
</comment>
<dbReference type="PANTHER" id="PTHR13140:SF679">
    <property type="entry name" value="UNCONVENTIONAL MYOSIN IC"/>
    <property type="match status" value="1"/>
</dbReference>
<dbReference type="GO" id="GO:0007368">
    <property type="term" value="P:determination of left/right symmetry"/>
    <property type="evidence" value="ECO:0007669"/>
    <property type="project" value="UniProtKB-ARBA"/>
</dbReference>
<dbReference type="GO" id="GO:0005546">
    <property type="term" value="F:phosphatidylinositol-4,5-bisphosphate binding"/>
    <property type="evidence" value="ECO:0007669"/>
    <property type="project" value="UniProtKB-ARBA"/>
</dbReference>
<evidence type="ECO:0000256" key="6">
    <source>
        <dbReference type="ARBA" id="ARBA00023175"/>
    </source>
</evidence>
<evidence type="ECO:0000256" key="2">
    <source>
        <dbReference type="ARBA" id="ARBA00022741"/>
    </source>
</evidence>
<dbReference type="CDD" id="cd01378">
    <property type="entry name" value="MYSc_Myo1"/>
    <property type="match status" value="1"/>
</dbReference>
<dbReference type="PROSITE" id="PS50096">
    <property type="entry name" value="IQ"/>
    <property type="match status" value="1"/>
</dbReference>
<dbReference type="InterPro" id="IPR001609">
    <property type="entry name" value="Myosin_head_motor_dom-like"/>
</dbReference>
<feature type="binding site" evidence="8">
    <location>
        <begin position="106"/>
        <end position="113"/>
    </location>
    <ligand>
        <name>ATP</name>
        <dbReference type="ChEBI" id="CHEBI:30616"/>
    </ligand>
</feature>
<dbReference type="PROSITE" id="PS51456">
    <property type="entry name" value="MYOSIN_MOTOR"/>
    <property type="match status" value="1"/>
</dbReference>